<reference evidence="10" key="1">
    <citation type="submission" date="2024-10" db="EMBL/GenBank/DDBJ databases">
        <authorList>
            <person name="Ryan C."/>
        </authorList>
    </citation>
    <scope>NUCLEOTIDE SEQUENCE [LARGE SCALE GENOMIC DNA]</scope>
</reference>
<organism evidence="10 11">
    <name type="scientific">Urochloa decumbens</name>
    <dbReference type="NCBI Taxonomy" id="240449"/>
    <lineage>
        <taxon>Eukaryota</taxon>
        <taxon>Viridiplantae</taxon>
        <taxon>Streptophyta</taxon>
        <taxon>Embryophyta</taxon>
        <taxon>Tracheophyta</taxon>
        <taxon>Spermatophyta</taxon>
        <taxon>Magnoliopsida</taxon>
        <taxon>Liliopsida</taxon>
        <taxon>Poales</taxon>
        <taxon>Poaceae</taxon>
        <taxon>PACMAD clade</taxon>
        <taxon>Panicoideae</taxon>
        <taxon>Panicodae</taxon>
        <taxon>Paniceae</taxon>
        <taxon>Melinidinae</taxon>
        <taxon>Urochloa</taxon>
    </lineage>
</organism>
<evidence type="ECO:0000256" key="5">
    <source>
        <dbReference type="ARBA" id="ARBA00022989"/>
    </source>
</evidence>
<evidence type="ECO:0000313" key="11">
    <source>
        <dbReference type="Proteomes" id="UP001497457"/>
    </source>
</evidence>
<evidence type="ECO:0000256" key="3">
    <source>
        <dbReference type="ARBA" id="ARBA00022448"/>
    </source>
</evidence>
<evidence type="ECO:0000256" key="4">
    <source>
        <dbReference type="ARBA" id="ARBA00022692"/>
    </source>
</evidence>
<evidence type="ECO:0000256" key="7">
    <source>
        <dbReference type="SAM" id="MobiDB-lite"/>
    </source>
</evidence>
<evidence type="ECO:0008006" key="12">
    <source>
        <dbReference type="Google" id="ProtNLM"/>
    </source>
</evidence>
<feature type="transmembrane region" description="Helical" evidence="8">
    <location>
        <begin position="113"/>
        <end position="131"/>
    </location>
</feature>
<dbReference type="Pfam" id="PF06027">
    <property type="entry name" value="SLC35F"/>
    <property type="match status" value="1"/>
</dbReference>
<evidence type="ECO:0000256" key="9">
    <source>
        <dbReference type="SAM" id="SignalP"/>
    </source>
</evidence>
<gene>
    <name evidence="10" type="ORF">URODEC1_LOCUS109224</name>
</gene>
<sequence>MQIIVHAVLFLFAFAIWHSSDGDVGVYKGGQQQRGEKQAMAPPPRWLRREVLVGLALGQFVSLLITSTGFSSSELARRGVNAPTSQSLLNYILLALVYGGTLIYRRQHLTIKWYYYLLFGIIDVEANYIVVKAYQYTSLTSVMLLDCWSIPCVIVLTWLFLKTKYGLRKFIGVGVCVAGLVLVVFSDVHASDRAKGLDPLKGDLLVIGGSMLYAVSNVTEEYFVKKSNRVEVMAMLGVFGAIISGIQISILERQELRSTHWNAGAILPFIGFALAMFLFYSTVPIILKICGATMLNLSLLTSDMWAVLIRIFAYHEKVDWMYFVAFAGTAIGLVIYSYKGKKKTAEENVQVTEAGDEEAATRNRTAQVPGVGDDGAASNKEFPSAATSSR</sequence>
<keyword evidence="3" id="KW-0813">Transport</keyword>
<evidence type="ECO:0000256" key="8">
    <source>
        <dbReference type="SAM" id="Phobius"/>
    </source>
</evidence>
<evidence type="ECO:0000256" key="1">
    <source>
        <dbReference type="ARBA" id="ARBA00004141"/>
    </source>
</evidence>
<dbReference type="InterPro" id="IPR052221">
    <property type="entry name" value="SLC35F_Transporter"/>
</dbReference>
<keyword evidence="4 8" id="KW-0812">Transmembrane</keyword>
<keyword evidence="5 8" id="KW-1133">Transmembrane helix</keyword>
<feature type="transmembrane region" description="Helical" evidence="8">
    <location>
        <begin position="263"/>
        <end position="287"/>
    </location>
</feature>
<evidence type="ECO:0000256" key="2">
    <source>
        <dbReference type="ARBA" id="ARBA00007863"/>
    </source>
</evidence>
<dbReference type="AlphaFoldDB" id="A0ABC9FUE3"/>
<keyword evidence="9" id="KW-0732">Signal</keyword>
<dbReference type="SUPFAM" id="SSF103481">
    <property type="entry name" value="Multidrug resistance efflux transporter EmrE"/>
    <property type="match status" value="1"/>
</dbReference>
<proteinExistence type="inferred from homology"/>
<keyword evidence="6 8" id="KW-0472">Membrane</keyword>
<feature type="transmembrane region" description="Helical" evidence="8">
    <location>
        <begin position="88"/>
        <end position="107"/>
    </location>
</feature>
<keyword evidence="11" id="KW-1185">Reference proteome</keyword>
<feature type="transmembrane region" description="Helical" evidence="8">
    <location>
        <begin position="167"/>
        <end position="185"/>
    </location>
</feature>
<dbReference type="InterPro" id="IPR037185">
    <property type="entry name" value="EmrE-like"/>
</dbReference>
<feature type="region of interest" description="Disordered" evidence="7">
    <location>
        <begin position="350"/>
        <end position="390"/>
    </location>
</feature>
<comment type="similarity">
    <text evidence="2">Belongs to the SLC35F solute transporter family.</text>
</comment>
<accession>A0ABC9FUE3</accession>
<name>A0ABC9FUE3_9POAL</name>
<protein>
    <recommendedName>
        <fullName evidence="12">Solute carrier family 35 member F1-like</fullName>
    </recommendedName>
</protein>
<dbReference type="EMBL" id="OZ075117">
    <property type="protein sequence ID" value="CAL5082315.1"/>
    <property type="molecule type" value="Genomic_DNA"/>
</dbReference>
<dbReference type="InterPro" id="IPR009262">
    <property type="entry name" value="SLC35_F1/F2/F6"/>
</dbReference>
<dbReference type="GO" id="GO:0016020">
    <property type="term" value="C:membrane"/>
    <property type="evidence" value="ECO:0007669"/>
    <property type="project" value="UniProtKB-SubCell"/>
</dbReference>
<evidence type="ECO:0000313" key="10">
    <source>
        <dbReference type="EMBL" id="CAL5082315.1"/>
    </source>
</evidence>
<feature type="chain" id="PRO_5044812849" description="Solute carrier family 35 member F1-like" evidence="9">
    <location>
        <begin position="23"/>
        <end position="390"/>
    </location>
</feature>
<evidence type="ECO:0000256" key="6">
    <source>
        <dbReference type="ARBA" id="ARBA00023136"/>
    </source>
</evidence>
<dbReference type="PANTHER" id="PTHR14233">
    <property type="entry name" value="DUF914-RELATED"/>
    <property type="match status" value="1"/>
</dbReference>
<dbReference type="PANTHER" id="PTHR14233:SF20">
    <property type="entry name" value="OS09G0513200 PROTEIN"/>
    <property type="match status" value="1"/>
</dbReference>
<feature type="transmembrane region" description="Helical" evidence="8">
    <location>
        <begin position="46"/>
        <end position="67"/>
    </location>
</feature>
<feature type="transmembrane region" description="Helical" evidence="8">
    <location>
        <begin position="143"/>
        <end position="161"/>
    </location>
</feature>
<comment type="subcellular location">
    <subcellularLocation>
        <location evidence="1">Membrane</location>
        <topology evidence="1">Multi-pass membrane protein</topology>
    </subcellularLocation>
</comment>
<dbReference type="Proteomes" id="UP001497457">
    <property type="component" value="Chromosome 7b"/>
</dbReference>
<feature type="signal peptide" evidence="9">
    <location>
        <begin position="1"/>
        <end position="22"/>
    </location>
</feature>
<feature type="transmembrane region" description="Helical" evidence="8">
    <location>
        <begin position="232"/>
        <end position="251"/>
    </location>
</feature>
<feature type="transmembrane region" description="Helical" evidence="8">
    <location>
        <begin position="320"/>
        <end position="338"/>
    </location>
</feature>